<protein>
    <recommendedName>
        <fullName evidence="2">Copper homeostasis protein cutC homolog</fullName>
    </recommendedName>
</protein>
<dbReference type="Pfam" id="PF03932">
    <property type="entry name" value="CutC"/>
    <property type="match status" value="1"/>
</dbReference>
<dbReference type="Proteomes" id="UP000002630">
    <property type="component" value="Linkage Group LG27"/>
</dbReference>
<gene>
    <name evidence="3" type="primary">CuC</name>
    <name evidence="3" type="ORF">Esi_0059_0052</name>
</gene>
<name>D8LQ58_ECTSI</name>
<dbReference type="InParanoid" id="D8LQ58"/>
<dbReference type="Gene3D" id="3.20.20.380">
    <property type="entry name" value="Copper homeostasis (CutC) domain"/>
    <property type="match status" value="1"/>
</dbReference>
<dbReference type="EMBL" id="FN649752">
    <property type="protein sequence ID" value="CBN77438.1"/>
    <property type="molecule type" value="Genomic_DNA"/>
</dbReference>
<reference evidence="3 4" key="1">
    <citation type="journal article" date="2010" name="Nature">
        <title>The Ectocarpus genome and the independent evolution of multicellularity in brown algae.</title>
        <authorList>
            <person name="Cock J.M."/>
            <person name="Sterck L."/>
            <person name="Rouze P."/>
            <person name="Scornet D."/>
            <person name="Allen A.E."/>
            <person name="Amoutzias G."/>
            <person name="Anthouard V."/>
            <person name="Artiguenave F."/>
            <person name="Aury J.M."/>
            <person name="Badger J.H."/>
            <person name="Beszteri B."/>
            <person name="Billiau K."/>
            <person name="Bonnet E."/>
            <person name="Bothwell J.H."/>
            <person name="Bowler C."/>
            <person name="Boyen C."/>
            <person name="Brownlee C."/>
            <person name="Carrano C.J."/>
            <person name="Charrier B."/>
            <person name="Cho G.Y."/>
            <person name="Coelho S.M."/>
            <person name="Collen J."/>
            <person name="Corre E."/>
            <person name="Da Silva C."/>
            <person name="Delage L."/>
            <person name="Delaroque N."/>
            <person name="Dittami S.M."/>
            <person name="Doulbeau S."/>
            <person name="Elias M."/>
            <person name="Farnham G."/>
            <person name="Gachon C.M."/>
            <person name="Gschloessl B."/>
            <person name="Heesch S."/>
            <person name="Jabbari K."/>
            <person name="Jubin C."/>
            <person name="Kawai H."/>
            <person name="Kimura K."/>
            <person name="Kloareg B."/>
            <person name="Kupper F.C."/>
            <person name="Lang D."/>
            <person name="Le Bail A."/>
            <person name="Leblanc C."/>
            <person name="Lerouge P."/>
            <person name="Lohr M."/>
            <person name="Lopez P.J."/>
            <person name="Martens C."/>
            <person name="Maumus F."/>
            <person name="Michel G."/>
            <person name="Miranda-Saavedra D."/>
            <person name="Morales J."/>
            <person name="Moreau H."/>
            <person name="Motomura T."/>
            <person name="Nagasato C."/>
            <person name="Napoli C.A."/>
            <person name="Nelson D.R."/>
            <person name="Nyvall-Collen P."/>
            <person name="Peters A.F."/>
            <person name="Pommier C."/>
            <person name="Potin P."/>
            <person name="Poulain J."/>
            <person name="Quesneville H."/>
            <person name="Read B."/>
            <person name="Rensing S.A."/>
            <person name="Ritter A."/>
            <person name="Rousvoal S."/>
            <person name="Samanta M."/>
            <person name="Samson G."/>
            <person name="Schroeder D.C."/>
            <person name="Segurens B."/>
            <person name="Strittmatter M."/>
            <person name="Tonon T."/>
            <person name="Tregear J.W."/>
            <person name="Valentin K."/>
            <person name="von Dassow P."/>
            <person name="Yamagishi T."/>
            <person name="Van de Peer Y."/>
            <person name="Wincker P."/>
        </authorList>
    </citation>
    <scope>NUCLEOTIDE SEQUENCE [LARGE SCALE GENOMIC DNA]</scope>
    <source>
        <strain evidence="4">Ec32 / CCAP1310/4</strain>
    </source>
</reference>
<dbReference type="eggNOG" id="KOG4013">
    <property type="taxonomic scope" value="Eukaryota"/>
</dbReference>
<dbReference type="STRING" id="2880.D8LQ58"/>
<dbReference type="PANTHER" id="PTHR12598">
    <property type="entry name" value="COPPER HOMEOSTASIS PROTEIN CUTC"/>
    <property type="match status" value="1"/>
</dbReference>
<dbReference type="GO" id="GO:0005507">
    <property type="term" value="F:copper ion binding"/>
    <property type="evidence" value="ECO:0007669"/>
    <property type="project" value="TreeGrafter"/>
</dbReference>
<organism evidence="3 4">
    <name type="scientific">Ectocarpus siliculosus</name>
    <name type="common">Brown alga</name>
    <name type="synonym">Conferva siliculosa</name>
    <dbReference type="NCBI Taxonomy" id="2880"/>
    <lineage>
        <taxon>Eukaryota</taxon>
        <taxon>Sar</taxon>
        <taxon>Stramenopiles</taxon>
        <taxon>Ochrophyta</taxon>
        <taxon>PX clade</taxon>
        <taxon>Phaeophyceae</taxon>
        <taxon>Ectocarpales</taxon>
        <taxon>Ectocarpaceae</taxon>
        <taxon>Ectocarpus</taxon>
    </lineage>
</organism>
<keyword evidence="4" id="KW-1185">Reference proteome</keyword>
<evidence type="ECO:0000313" key="4">
    <source>
        <dbReference type="Proteomes" id="UP000002630"/>
    </source>
</evidence>
<comment type="similarity">
    <text evidence="1">Belongs to the CutC family.</text>
</comment>
<evidence type="ECO:0000313" key="3">
    <source>
        <dbReference type="EMBL" id="CBN77438.1"/>
    </source>
</evidence>
<evidence type="ECO:0000256" key="1">
    <source>
        <dbReference type="ARBA" id="ARBA00007768"/>
    </source>
</evidence>
<evidence type="ECO:0000256" key="2">
    <source>
        <dbReference type="ARBA" id="ARBA00019014"/>
    </source>
</evidence>
<dbReference type="AlphaFoldDB" id="D8LQ58"/>
<dbReference type="OrthoDB" id="7392499at2759"/>
<dbReference type="InterPro" id="IPR036822">
    <property type="entry name" value="CutC-like_dom_sf"/>
</dbReference>
<dbReference type="SUPFAM" id="SSF110395">
    <property type="entry name" value="CutC-like"/>
    <property type="match status" value="1"/>
</dbReference>
<sequence length="157" mass="16246">MSASQARSGGAHRIELCANLAQGGVTPSAGDIEGALLAVRGSRTRVHVLIRPRPGDFVYSVLEKQVMEKDVSAAVKAGAHGVVIGVGVTYRLLGNTVAANAGCVAVCPPLCATPRPWKQICVRDARGGFLCTNISPPTSQEAGSSIARFGVELVHES</sequence>
<dbReference type="InterPro" id="IPR005627">
    <property type="entry name" value="CutC-like"/>
</dbReference>
<proteinExistence type="inferred from homology"/>
<dbReference type="PANTHER" id="PTHR12598:SF0">
    <property type="entry name" value="COPPER HOMEOSTASIS PROTEIN CUTC HOMOLOG"/>
    <property type="match status" value="1"/>
</dbReference>
<accession>D8LQ58</accession>
<dbReference type="EMBL" id="FN648807">
    <property type="protein sequence ID" value="CBN77438.1"/>
    <property type="molecule type" value="Genomic_DNA"/>
</dbReference>